<feature type="non-terminal residue" evidence="2">
    <location>
        <position position="1"/>
    </location>
</feature>
<feature type="transmembrane region" description="Helical" evidence="1">
    <location>
        <begin position="15"/>
        <end position="33"/>
    </location>
</feature>
<evidence type="ECO:0000256" key="1">
    <source>
        <dbReference type="SAM" id="Phobius"/>
    </source>
</evidence>
<keyword evidence="1" id="KW-1133">Transmembrane helix</keyword>
<protein>
    <submittedName>
        <fullName evidence="2">Uncharacterized protein</fullName>
    </submittedName>
</protein>
<accession>A0A2N0RVX1</accession>
<keyword evidence="1" id="KW-0472">Membrane</keyword>
<proteinExistence type="predicted"/>
<dbReference type="Proteomes" id="UP000232688">
    <property type="component" value="Unassembled WGS sequence"/>
</dbReference>
<evidence type="ECO:0000313" key="2">
    <source>
        <dbReference type="EMBL" id="PKC67463.1"/>
    </source>
</evidence>
<keyword evidence="1" id="KW-0812">Transmembrane</keyword>
<dbReference type="AlphaFoldDB" id="A0A2N0RVX1"/>
<dbReference type="EMBL" id="LLXH01000389">
    <property type="protein sequence ID" value="PKC67463.1"/>
    <property type="molecule type" value="Genomic_DNA"/>
</dbReference>
<feature type="transmembrane region" description="Helical" evidence="1">
    <location>
        <begin position="62"/>
        <end position="83"/>
    </location>
</feature>
<comment type="caution">
    <text evidence="2">The sequence shown here is derived from an EMBL/GenBank/DDBJ whole genome shotgun (WGS) entry which is preliminary data.</text>
</comment>
<name>A0A2N0RVX1_9GLOM</name>
<evidence type="ECO:0000313" key="3">
    <source>
        <dbReference type="Proteomes" id="UP000232688"/>
    </source>
</evidence>
<gene>
    <name evidence="2" type="ORF">RhiirA1_458381</name>
</gene>
<dbReference type="VEuPathDB" id="FungiDB:RhiirA1_458381"/>
<feature type="transmembrane region" description="Helical" evidence="1">
    <location>
        <begin position="38"/>
        <end position="56"/>
    </location>
</feature>
<sequence>SAFDSWALSVSASDSWALLGFGFWILGFIFRFLGFVRFWVLVYGLLMGFSFSFWTLDRFQLLIVFGIQGSELFELLTILFYLIKWGFQSPWIQLSSSDI</sequence>
<organism evidence="2 3">
    <name type="scientific">Rhizophagus irregularis</name>
    <dbReference type="NCBI Taxonomy" id="588596"/>
    <lineage>
        <taxon>Eukaryota</taxon>
        <taxon>Fungi</taxon>
        <taxon>Fungi incertae sedis</taxon>
        <taxon>Mucoromycota</taxon>
        <taxon>Glomeromycotina</taxon>
        <taxon>Glomeromycetes</taxon>
        <taxon>Glomerales</taxon>
        <taxon>Glomeraceae</taxon>
        <taxon>Rhizophagus</taxon>
    </lineage>
</organism>
<reference evidence="2 3" key="1">
    <citation type="submission" date="2017-10" db="EMBL/GenBank/DDBJ databases">
        <title>Extensive intraspecific genome diversity in a model arbuscular mycorrhizal fungus.</title>
        <authorList>
            <person name="Chen E.C.H."/>
            <person name="Morin E."/>
            <person name="Baudet D."/>
            <person name="Noel J."/>
            <person name="Ndikumana S."/>
            <person name="Charron P."/>
            <person name="St-Onge C."/>
            <person name="Giorgi J."/>
            <person name="Grigoriev I.V."/>
            <person name="Roux C."/>
            <person name="Martin F.M."/>
            <person name="Corradi N."/>
        </authorList>
    </citation>
    <scope>NUCLEOTIDE SEQUENCE [LARGE SCALE GENOMIC DNA]</scope>
    <source>
        <strain evidence="2 3">A1</strain>
    </source>
</reference>
<reference evidence="2 3" key="2">
    <citation type="submission" date="2017-10" db="EMBL/GenBank/DDBJ databases">
        <title>Genome analyses suggest a sexual origin of heterokaryosis in a supposedly ancient asexual fungus.</title>
        <authorList>
            <person name="Corradi N."/>
            <person name="Sedzielewska K."/>
            <person name="Noel J."/>
            <person name="Charron P."/>
            <person name="Farinelli L."/>
            <person name="Marton T."/>
            <person name="Kruger M."/>
            <person name="Pelin A."/>
            <person name="Brachmann A."/>
            <person name="Corradi N."/>
        </authorList>
    </citation>
    <scope>NUCLEOTIDE SEQUENCE [LARGE SCALE GENOMIC DNA]</scope>
    <source>
        <strain evidence="2 3">A1</strain>
    </source>
</reference>